<name>A0A183BLP7_GLOPA</name>
<reference evidence="1" key="2">
    <citation type="submission" date="2014-05" db="EMBL/GenBank/DDBJ databases">
        <title>The genome and life-stage specific transcriptomes of Globodera pallida elucidate key aspects of plant parasitism by a cyst nematode.</title>
        <authorList>
            <person name="Cotton J.A."/>
            <person name="Lilley C.J."/>
            <person name="Jones L.M."/>
            <person name="Kikuchi T."/>
            <person name="Reid A.J."/>
            <person name="Thorpe P."/>
            <person name="Tsai I.J."/>
            <person name="Beasley H."/>
            <person name="Blok V."/>
            <person name="Cock P.J.A."/>
            <person name="Van den Akker S.E."/>
            <person name="Holroyd N."/>
            <person name="Hunt M."/>
            <person name="Mantelin S."/>
            <person name="Naghra H."/>
            <person name="Pain A."/>
            <person name="Palomares-Rius J.E."/>
            <person name="Zarowiecki M."/>
            <person name="Berriman M."/>
            <person name="Jones J.T."/>
            <person name="Urwin P.E."/>
        </authorList>
    </citation>
    <scope>NUCLEOTIDE SEQUENCE [LARGE SCALE GENOMIC DNA]</scope>
    <source>
        <strain evidence="1">Lindley</strain>
    </source>
</reference>
<evidence type="ECO:0000313" key="1">
    <source>
        <dbReference type="Proteomes" id="UP000050741"/>
    </source>
</evidence>
<reference evidence="1" key="1">
    <citation type="submission" date="2013-12" db="EMBL/GenBank/DDBJ databases">
        <authorList>
            <person name="Aslett M."/>
        </authorList>
    </citation>
    <scope>NUCLEOTIDE SEQUENCE [LARGE SCALE GENOMIC DNA]</scope>
    <source>
        <strain evidence="1">Lindley</strain>
    </source>
</reference>
<sequence>MFEAEKSNGTNAAAFSPPAGYKVAAKLNTPPNFGPLRNSSTIDFSAKKYKFKGPRLVDRYLYKFVPADAHIFKQLVATAVLMSLFSTIGRIKR</sequence>
<evidence type="ECO:0000313" key="2">
    <source>
        <dbReference type="WBParaSite" id="GPLIN_000153200"/>
    </source>
</evidence>
<reference evidence="2" key="3">
    <citation type="submission" date="2016-06" db="UniProtKB">
        <authorList>
            <consortium name="WormBaseParasite"/>
        </authorList>
    </citation>
    <scope>IDENTIFICATION</scope>
</reference>
<dbReference type="AlphaFoldDB" id="A0A183BLP7"/>
<keyword evidence="1" id="KW-1185">Reference proteome</keyword>
<accession>A0A183BLP7</accession>
<dbReference type="WBParaSite" id="GPLIN_000153200">
    <property type="protein sequence ID" value="GPLIN_000153200"/>
    <property type="gene ID" value="GPLIN_000153200"/>
</dbReference>
<proteinExistence type="predicted"/>
<dbReference type="Proteomes" id="UP000050741">
    <property type="component" value="Unassembled WGS sequence"/>
</dbReference>
<protein>
    <submittedName>
        <fullName evidence="2">YL1_C domain-containing protein</fullName>
    </submittedName>
</protein>
<organism evidence="1 2">
    <name type="scientific">Globodera pallida</name>
    <name type="common">Potato cyst nematode worm</name>
    <name type="synonym">Heterodera pallida</name>
    <dbReference type="NCBI Taxonomy" id="36090"/>
    <lineage>
        <taxon>Eukaryota</taxon>
        <taxon>Metazoa</taxon>
        <taxon>Ecdysozoa</taxon>
        <taxon>Nematoda</taxon>
        <taxon>Chromadorea</taxon>
        <taxon>Rhabditida</taxon>
        <taxon>Tylenchina</taxon>
        <taxon>Tylenchomorpha</taxon>
        <taxon>Tylenchoidea</taxon>
        <taxon>Heteroderidae</taxon>
        <taxon>Heteroderinae</taxon>
        <taxon>Globodera</taxon>
    </lineage>
</organism>